<dbReference type="EMBL" id="NPDV01000002">
    <property type="protein sequence ID" value="PJZ54807.1"/>
    <property type="molecule type" value="Genomic_DNA"/>
</dbReference>
<name>A0A2M9YTE9_9LEPT</name>
<dbReference type="Proteomes" id="UP000232188">
    <property type="component" value="Unassembled WGS sequence"/>
</dbReference>
<dbReference type="AlphaFoldDB" id="A0A2M9YTE9"/>
<organism evidence="1 4">
    <name type="scientific">Leptospira adleri</name>
    <dbReference type="NCBI Taxonomy" id="2023186"/>
    <lineage>
        <taxon>Bacteria</taxon>
        <taxon>Pseudomonadati</taxon>
        <taxon>Spirochaetota</taxon>
        <taxon>Spirochaetia</taxon>
        <taxon>Leptospirales</taxon>
        <taxon>Leptospiraceae</taxon>
        <taxon>Leptospira</taxon>
    </lineage>
</organism>
<evidence type="ECO:0000313" key="3">
    <source>
        <dbReference type="Proteomes" id="UP000232149"/>
    </source>
</evidence>
<dbReference type="Proteomes" id="UP000232149">
    <property type="component" value="Unassembled WGS sequence"/>
</dbReference>
<evidence type="ECO:0000313" key="4">
    <source>
        <dbReference type="Proteomes" id="UP000232188"/>
    </source>
</evidence>
<keyword evidence="3" id="KW-1185">Reference proteome</keyword>
<protein>
    <submittedName>
        <fullName evidence="1">Uncharacterized protein</fullName>
    </submittedName>
</protein>
<proteinExistence type="predicted"/>
<reference evidence="3 4" key="1">
    <citation type="submission" date="2017-07" db="EMBL/GenBank/DDBJ databases">
        <title>Leptospira spp. isolated from tropical soils.</title>
        <authorList>
            <person name="Thibeaux R."/>
            <person name="Iraola G."/>
            <person name="Ferres I."/>
            <person name="Bierque E."/>
            <person name="Girault D."/>
            <person name="Soupe-Gilbert M.-E."/>
            <person name="Picardeau M."/>
            <person name="Goarant C."/>
        </authorList>
    </citation>
    <scope>NUCLEOTIDE SEQUENCE [LARGE SCALE GENOMIC DNA]</scope>
    <source>
        <strain evidence="1 4">FH2-B-C1</strain>
        <strain evidence="2 3">FH2-B-D1</strain>
    </source>
</reference>
<dbReference type="EMBL" id="NPDU01000084">
    <property type="protein sequence ID" value="PJZ59989.1"/>
    <property type="molecule type" value="Genomic_DNA"/>
</dbReference>
<gene>
    <name evidence="2" type="ORF">CH376_20715</name>
    <name evidence="1" type="ORF">CH380_03595</name>
</gene>
<sequence length="64" mass="7851">MFRKKFFFLNSFYSSRFESVSGSNRFFFLSNIKMHLISIEIISKFFRKNRQGEPSRSFLNRRKI</sequence>
<evidence type="ECO:0000313" key="1">
    <source>
        <dbReference type="EMBL" id="PJZ54807.1"/>
    </source>
</evidence>
<comment type="caution">
    <text evidence="1">The sequence shown here is derived from an EMBL/GenBank/DDBJ whole genome shotgun (WGS) entry which is preliminary data.</text>
</comment>
<evidence type="ECO:0000313" key="2">
    <source>
        <dbReference type="EMBL" id="PJZ59989.1"/>
    </source>
</evidence>
<accession>A0A2M9YTE9</accession>